<dbReference type="Pfam" id="PF03184">
    <property type="entry name" value="DDE_1"/>
    <property type="match status" value="1"/>
</dbReference>
<evidence type="ECO:0000259" key="1">
    <source>
        <dbReference type="Pfam" id="PF03184"/>
    </source>
</evidence>
<feature type="domain" description="DDE-1" evidence="1">
    <location>
        <begin position="25"/>
        <end position="111"/>
    </location>
</feature>
<proteinExistence type="predicted"/>
<dbReference type="EMBL" id="CAAALY010051983">
    <property type="protein sequence ID" value="VEL21569.1"/>
    <property type="molecule type" value="Genomic_DNA"/>
</dbReference>
<sequence>MRPSNRTVNLKGAKTVSIKTTGNEKNRYSVVLGCAADGTKLKPMLIFKRKTFPKEEIPDGILLHMHEKGWMDTDGMQIWFKKIFGCRPRALLNKPTLLVFYSFRGHLTEDVKKIA</sequence>
<evidence type="ECO:0000313" key="3">
    <source>
        <dbReference type="Proteomes" id="UP000784294"/>
    </source>
</evidence>
<name>A0A448WVY4_9PLAT</name>
<dbReference type="GO" id="GO:0003676">
    <property type="term" value="F:nucleic acid binding"/>
    <property type="evidence" value="ECO:0007669"/>
    <property type="project" value="InterPro"/>
</dbReference>
<evidence type="ECO:0000313" key="2">
    <source>
        <dbReference type="EMBL" id="VEL21569.1"/>
    </source>
</evidence>
<reference evidence="2" key="1">
    <citation type="submission" date="2018-11" db="EMBL/GenBank/DDBJ databases">
        <authorList>
            <consortium name="Pathogen Informatics"/>
        </authorList>
    </citation>
    <scope>NUCLEOTIDE SEQUENCE</scope>
</reference>
<organism evidence="2 3">
    <name type="scientific">Protopolystoma xenopodis</name>
    <dbReference type="NCBI Taxonomy" id="117903"/>
    <lineage>
        <taxon>Eukaryota</taxon>
        <taxon>Metazoa</taxon>
        <taxon>Spiralia</taxon>
        <taxon>Lophotrochozoa</taxon>
        <taxon>Platyhelminthes</taxon>
        <taxon>Monogenea</taxon>
        <taxon>Polyopisthocotylea</taxon>
        <taxon>Polystomatidea</taxon>
        <taxon>Polystomatidae</taxon>
        <taxon>Protopolystoma</taxon>
    </lineage>
</organism>
<dbReference type="AlphaFoldDB" id="A0A448WVY4"/>
<dbReference type="OrthoDB" id="6136066at2759"/>
<protein>
    <recommendedName>
        <fullName evidence="1">DDE-1 domain-containing protein</fullName>
    </recommendedName>
</protein>
<dbReference type="Proteomes" id="UP000784294">
    <property type="component" value="Unassembled WGS sequence"/>
</dbReference>
<comment type="caution">
    <text evidence="2">The sequence shown here is derived from an EMBL/GenBank/DDBJ whole genome shotgun (WGS) entry which is preliminary data.</text>
</comment>
<dbReference type="InterPro" id="IPR004875">
    <property type="entry name" value="DDE_SF_endonuclease_dom"/>
</dbReference>
<keyword evidence="3" id="KW-1185">Reference proteome</keyword>
<gene>
    <name evidence="2" type="ORF">PXEA_LOCUS15009</name>
</gene>
<accession>A0A448WVY4</accession>